<dbReference type="GO" id="GO:0019148">
    <property type="term" value="F:D-cysteine desulfhydrase activity"/>
    <property type="evidence" value="ECO:0007669"/>
    <property type="project" value="TreeGrafter"/>
</dbReference>
<dbReference type="EMBL" id="FXBL01000004">
    <property type="protein sequence ID" value="SMH28136.1"/>
    <property type="molecule type" value="Genomic_DNA"/>
</dbReference>
<dbReference type="InterPro" id="IPR027278">
    <property type="entry name" value="ACCD_DCysDesulf"/>
</dbReference>
<gene>
    <name evidence="7" type="ORF">SAMN02982922_0731</name>
</gene>
<proteinExistence type="inferred from homology"/>
<evidence type="ECO:0000256" key="3">
    <source>
        <dbReference type="ARBA" id="ARBA00022898"/>
    </source>
</evidence>
<evidence type="ECO:0000313" key="7">
    <source>
        <dbReference type="EMBL" id="SMH28136.1"/>
    </source>
</evidence>
<evidence type="ECO:0000256" key="5">
    <source>
        <dbReference type="PIRSR" id="PIRSR006278-2"/>
    </source>
</evidence>
<feature type="domain" description="Tryptophan synthase beta chain-like PALP" evidence="6">
    <location>
        <begin position="26"/>
        <end position="325"/>
    </location>
</feature>
<dbReference type="OrthoDB" id="9801249at2"/>
<sequence length="338" mass="36614">MSDTMRMSHQEIRDRIATLPRLDIALKQTPLEEARNLTRVLGGPRIFVKRDDLTGVALGGNKLRNLEFRLAHAMKDEPDTVVVGLDLQSNSARQTVGACNKLGLKTILVLEGRRPNNVQGNLLVDYLLGADVHFAADRHEQRALLDSLAADVRARGGRPHILNDNPMFDVASAVAYLEVTLEVIEQLGERGLAPNVFYMSSSGKGSAGIMLAQKLLGGDFAMNAVCATDEFHLPSRTAGIANETSAALGLDITIAEDEVVNFTDFVGKGYGIPSEAGDEAVRLFARTEGIILDPIYTGKAAAGLIAHIREGRFSKDDVVVFVHTGGTPAIFTWNELWL</sequence>
<dbReference type="PIRSF" id="PIRSF006278">
    <property type="entry name" value="ACCD_DCysDesulf"/>
    <property type="match status" value="1"/>
</dbReference>
<evidence type="ECO:0000256" key="1">
    <source>
        <dbReference type="ARBA" id="ARBA00001933"/>
    </source>
</evidence>
<dbReference type="Pfam" id="PF00291">
    <property type="entry name" value="PALP"/>
    <property type="match status" value="1"/>
</dbReference>
<protein>
    <submittedName>
        <fullName evidence="7">D-cysteine desulfhydrase</fullName>
    </submittedName>
</protein>
<dbReference type="Proteomes" id="UP000193083">
    <property type="component" value="Unassembled WGS sequence"/>
</dbReference>
<dbReference type="PANTHER" id="PTHR43780">
    <property type="entry name" value="1-AMINOCYCLOPROPANE-1-CARBOXYLATE DEAMINASE-RELATED"/>
    <property type="match status" value="1"/>
</dbReference>
<comment type="cofactor">
    <cofactor evidence="1">
        <name>pyridoxal 5'-phosphate</name>
        <dbReference type="ChEBI" id="CHEBI:597326"/>
    </cofactor>
</comment>
<comment type="similarity">
    <text evidence="2">Belongs to the ACC deaminase/D-cysteine desulfhydrase family.</text>
</comment>
<dbReference type="InterPro" id="IPR001926">
    <property type="entry name" value="TrpB-like_PALP"/>
</dbReference>
<feature type="active site" description="Nucleophile" evidence="4">
    <location>
        <position position="89"/>
    </location>
</feature>
<evidence type="ECO:0000259" key="6">
    <source>
        <dbReference type="Pfam" id="PF00291"/>
    </source>
</evidence>
<keyword evidence="3 5" id="KW-0663">Pyridoxal phosphate</keyword>
<name>A0A1X7MVX2_9HYPH</name>
<reference evidence="7 8" key="1">
    <citation type="submission" date="2017-04" db="EMBL/GenBank/DDBJ databases">
        <authorList>
            <person name="Afonso C.L."/>
            <person name="Miller P.J."/>
            <person name="Scott M.A."/>
            <person name="Spackman E."/>
            <person name="Goraichik I."/>
            <person name="Dimitrov K.M."/>
            <person name="Suarez D.L."/>
            <person name="Swayne D.E."/>
        </authorList>
    </citation>
    <scope>NUCLEOTIDE SEQUENCE [LARGE SCALE GENOMIC DNA]</scope>
    <source>
        <strain evidence="7 8">B5P</strain>
    </source>
</reference>
<feature type="modified residue" description="N6-(pyridoxal phosphate)lysine" evidence="5">
    <location>
        <position position="62"/>
    </location>
</feature>
<dbReference type="PANTHER" id="PTHR43780:SF2">
    <property type="entry name" value="1-AMINOCYCLOPROPANE-1-CARBOXYLATE DEAMINASE-RELATED"/>
    <property type="match status" value="1"/>
</dbReference>
<evidence type="ECO:0000256" key="4">
    <source>
        <dbReference type="PIRSR" id="PIRSR006278-1"/>
    </source>
</evidence>
<dbReference type="SUPFAM" id="SSF53686">
    <property type="entry name" value="Tryptophan synthase beta subunit-like PLP-dependent enzymes"/>
    <property type="match status" value="1"/>
</dbReference>
<dbReference type="InterPro" id="IPR036052">
    <property type="entry name" value="TrpB-like_PALP_sf"/>
</dbReference>
<organism evidence="7 8">
    <name type="scientific">Mesorhizobium australicum</name>
    <dbReference type="NCBI Taxonomy" id="536018"/>
    <lineage>
        <taxon>Bacteria</taxon>
        <taxon>Pseudomonadati</taxon>
        <taxon>Pseudomonadota</taxon>
        <taxon>Alphaproteobacteria</taxon>
        <taxon>Hyphomicrobiales</taxon>
        <taxon>Phyllobacteriaceae</taxon>
        <taxon>Mesorhizobium</taxon>
    </lineage>
</organism>
<accession>A0A1X7MVX2</accession>
<dbReference type="RefSeq" id="WP_085462897.1">
    <property type="nucleotide sequence ID" value="NZ_FXBL01000004.1"/>
</dbReference>
<evidence type="ECO:0000313" key="8">
    <source>
        <dbReference type="Proteomes" id="UP000193083"/>
    </source>
</evidence>
<dbReference type="AlphaFoldDB" id="A0A1X7MVX2"/>
<dbReference type="Gene3D" id="3.40.50.1100">
    <property type="match status" value="2"/>
</dbReference>
<keyword evidence="8" id="KW-1185">Reference proteome</keyword>
<evidence type="ECO:0000256" key="2">
    <source>
        <dbReference type="ARBA" id="ARBA00008639"/>
    </source>
</evidence>